<dbReference type="AlphaFoldDB" id="A0AAX4FUX5"/>
<feature type="coiled-coil region" evidence="1">
    <location>
        <begin position="254"/>
        <end position="292"/>
    </location>
</feature>
<proteinExistence type="predicted"/>
<protein>
    <submittedName>
        <fullName evidence="4">PAS domain S-box protein</fullName>
    </submittedName>
</protein>
<dbReference type="CDD" id="cd00130">
    <property type="entry name" value="PAS"/>
    <property type="match status" value="2"/>
</dbReference>
<name>A0AAX4FUX5_9EURY</name>
<evidence type="ECO:0000256" key="1">
    <source>
        <dbReference type="SAM" id="Coils"/>
    </source>
</evidence>
<dbReference type="InterPro" id="IPR013656">
    <property type="entry name" value="PAS_4"/>
</dbReference>
<dbReference type="SMART" id="SM00091">
    <property type="entry name" value="PAS"/>
    <property type="match status" value="3"/>
</dbReference>
<keyword evidence="5" id="KW-1185">Reference proteome</keyword>
<evidence type="ECO:0000313" key="5">
    <source>
        <dbReference type="Proteomes" id="UP001305652"/>
    </source>
</evidence>
<dbReference type="Pfam" id="PF13426">
    <property type="entry name" value="PAS_9"/>
    <property type="match status" value="1"/>
</dbReference>
<reference evidence="4 5" key="1">
    <citation type="submission" date="2023-10" db="EMBL/GenBank/DDBJ databases">
        <title>The complete genome sequence of Methanoculleus receptaculi DSM 18860.</title>
        <authorList>
            <person name="Lai S.-J."/>
            <person name="You Y.-T."/>
            <person name="Chen S.-C."/>
        </authorList>
    </citation>
    <scope>NUCLEOTIDE SEQUENCE [LARGE SCALE GENOMIC DNA]</scope>
    <source>
        <strain evidence="4 5">DSM 18860</strain>
    </source>
</reference>
<dbReference type="InterPro" id="IPR000014">
    <property type="entry name" value="PAS"/>
</dbReference>
<feature type="region of interest" description="Disordered" evidence="2">
    <location>
        <begin position="1"/>
        <end position="28"/>
    </location>
</feature>
<dbReference type="SUPFAM" id="SSF55785">
    <property type="entry name" value="PYP-like sensor domain (PAS domain)"/>
    <property type="match status" value="3"/>
</dbReference>
<dbReference type="NCBIfam" id="TIGR00229">
    <property type="entry name" value="sensory_box"/>
    <property type="match status" value="3"/>
</dbReference>
<dbReference type="InterPro" id="IPR035965">
    <property type="entry name" value="PAS-like_dom_sf"/>
</dbReference>
<feature type="domain" description="PAS" evidence="3">
    <location>
        <begin position="331"/>
        <end position="361"/>
    </location>
</feature>
<dbReference type="Proteomes" id="UP001305652">
    <property type="component" value="Chromosome"/>
</dbReference>
<sequence length="428" mass="47686">MRGERGENDTVEASTARSDGGESPEPGRELCLSILRKAPDGFVLLDGKGRYRYMNPAFTRITGYTMEDLPDISTWFECACPNPTYRQKVHELRQELFSGNCDSMVVTIVRKDGRVREIEARRTPIDDDCILLSIMDVTEQTLIEESLQQTASELSAVIDSFPDLFLRLNADGTILDTRAGRLVERPMITRAHLGQRVQDLLPPGGSEAFLGALREAVRTNARPAPIEFECRAEGETRCYEARVVPLHGTHLMAIIRDITERKRAEEELQRYREHLEEVVAERTAELRRANEQLEHLVYCIEVTERKAAERWLDRSAEKGTVAVDEPESVRITTNETGTIIIADLTAERLSGFSRDELVGKTVWSLFSGGGVRETLSREVLEGGRSAECSEGVALVRKDGSKEAVHITAEPIKSAAGAVIGMICTLRKG</sequence>
<dbReference type="SMART" id="SM00086">
    <property type="entry name" value="PAC"/>
    <property type="match status" value="3"/>
</dbReference>
<dbReference type="PANTHER" id="PTHR44757:SF2">
    <property type="entry name" value="BIOFILM ARCHITECTURE MAINTENANCE PROTEIN MBAA"/>
    <property type="match status" value="1"/>
</dbReference>
<keyword evidence="1" id="KW-0175">Coiled coil</keyword>
<dbReference type="InterPro" id="IPR001610">
    <property type="entry name" value="PAC"/>
</dbReference>
<gene>
    <name evidence="4" type="ORF">R6Y96_10015</name>
</gene>
<dbReference type="GeneID" id="85733494"/>
<dbReference type="PROSITE" id="PS50112">
    <property type="entry name" value="PAS"/>
    <property type="match status" value="2"/>
</dbReference>
<dbReference type="PANTHER" id="PTHR44757">
    <property type="entry name" value="DIGUANYLATE CYCLASE DGCP"/>
    <property type="match status" value="1"/>
</dbReference>
<dbReference type="Pfam" id="PF08448">
    <property type="entry name" value="PAS_4"/>
    <property type="match status" value="1"/>
</dbReference>
<dbReference type="EMBL" id="CP137642">
    <property type="protein sequence ID" value="WOX57610.1"/>
    <property type="molecule type" value="Genomic_DNA"/>
</dbReference>
<dbReference type="Gene3D" id="3.30.450.20">
    <property type="entry name" value="PAS domain"/>
    <property type="match status" value="3"/>
</dbReference>
<dbReference type="GO" id="GO:0006355">
    <property type="term" value="P:regulation of DNA-templated transcription"/>
    <property type="evidence" value="ECO:0007669"/>
    <property type="project" value="InterPro"/>
</dbReference>
<feature type="domain" description="PAS" evidence="3">
    <location>
        <begin position="34"/>
        <end position="69"/>
    </location>
</feature>
<accession>A0AAX4FUX5</accession>
<dbReference type="InterPro" id="IPR052155">
    <property type="entry name" value="Biofilm_reg_signaling"/>
</dbReference>
<dbReference type="InterPro" id="IPR013767">
    <property type="entry name" value="PAS_fold"/>
</dbReference>
<dbReference type="KEGG" id="mrc:R6Y96_10015"/>
<evidence type="ECO:0000256" key="2">
    <source>
        <dbReference type="SAM" id="MobiDB-lite"/>
    </source>
</evidence>
<organism evidence="4 5">
    <name type="scientific">Methanoculleus receptaculi</name>
    <dbReference type="NCBI Taxonomy" id="394967"/>
    <lineage>
        <taxon>Archaea</taxon>
        <taxon>Methanobacteriati</taxon>
        <taxon>Methanobacteriota</taxon>
        <taxon>Stenosarchaea group</taxon>
        <taxon>Methanomicrobia</taxon>
        <taxon>Methanomicrobiales</taxon>
        <taxon>Methanomicrobiaceae</taxon>
        <taxon>Methanoculleus</taxon>
    </lineage>
</organism>
<evidence type="ECO:0000259" key="3">
    <source>
        <dbReference type="PROSITE" id="PS50112"/>
    </source>
</evidence>
<dbReference type="Pfam" id="PF00989">
    <property type="entry name" value="PAS"/>
    <property type="match status" value="1"/>
</dbReference>
<evidence type="ECO:0000313" key="4">
    <source>
        <dbReference type="EMBL" id="WOX57610.1"/>
    </source>
</evidence>
<dbReference type="RefSeq" id="WP_318621287.1">
    <property type="nucleotide sequence ID" value="NZ_CP137642.1"/>
</dbReference>